<organism evidence="2 3">
    <name type="scientific">Cordyceps fumosorosea (strain ARSEF 2679)</name>
    <name type="common">Isaria fumosorosea</name>
    <dbReference type="NCBI Taxonomy" id="1081104"/>
    <lineage>
        <taxon>Eukaryota</taxon>
        <taxon>Fungi</taxon>
        <taxon>Dikarya</taxon>
        <taxon>Ascomycota</taxon>
        <taxon>Pezizomycotina</taxon>
        <taxon>Sordariomycetes</taxon>
        <taxon>Hypocreomycetidae</taxon>
        <taxon>Hypocreales</taxon>
        <taxon>Cordycipitaceae</taxon>
        <taxon>Cordyceps</taxon>
    </lineage>
</organism>
<proteinExistence type="predicted"/>
<dbReference type="EMBL" id="AZHB01000004">
    <property type="protein sequence ID" value="OAA70455.1"/>
    <property type="molecule type" value="Genomic_DNA"/>
</dbReference>
<reference evidence="2 3" key="1">
    <citation type="journal article" date="2016" name="Genome Biol. Evol.">
        <title>Divergent and convergent evolution of fungal pathogenicity.</title>
        <authorList>
            <person name="Shang Y."/>
            <person name="Xiao G."/>
            <person name="Zheng P."/>
            <person name="Cen K."/>
            <person name="Zhan S."/>
            <person name="Wang C."/>
        </authorList>
    </citation>
    <scope>NUCLEOTIDE SEQUENCE [LARGE SCALE GENOMIC DNA]</scope>
    <source>
        <strain evidence="2 3">ARSEF 2679</strain>
    </source>
</reference>
<feature type="coiled-coil region" evidence="1">
    <location>
        <begin position="1"/>
        <end position="71"/>
    </location>
</feature>
<evidence type="ECO:0000256" key="1">
    <source>
        <dbReference type="SAM" id="Coils"/>
    </source>
</evidence>
<dbReference type="AlphaFoldDB" id="A0A168BRI5"/>
<keyword evidence="1" id="KW-0175">Coiled coil</keyword>
<dbReference type="GeneID" id="30018721"/>
<dbReference type="OrthoDB" id="4959284at2759"/>
<protein>
    <submittedName>
        <fullName evidence="2">Uncharacterized protein</fullName>
    </submittedName>
</protein>
<dbReference type="RefSeq" id="XP_018706742.1">
    <property type="nucleotide sequence ID" value="XM_018846035.1"/>
</dbReference>
<keyword evidence="3" id="KW-1185">Reference proteome</keyword>
<name>A0A168BRI5_CORFA</name>
<dbReference type="Proteomes" id="UP000076744">
    <property type="component" value="Unassembled WGS sequence"/>
</dbReference>
<comment type="caution">
    <text evidence="2">The sequence shown here is derived from an EMBL/GenBank/DDBJ whole genome shotgun (WGS) entry which is preliminary data.</text>
</comment>
<evidence type="ECO:0000313" key="3">
    <source>
        <dbReference type="Proteomes" id="UP000076744"/>
    </source>
</evidence>
<accession>A0A168BRI5</accession>
<sequence length="426" mass="47896">MQESQQLRSSLEAEIRKQLTEESQELQSEINHNEAKIAALEEALLQERNVSENLQAKTQSMETRLADMERKFEDQARISQLQRRDKQEAFVELELSVAKCEASQMATITSTNKDDKLGMEVDAGQPQKWDRIIKDSPYIELEQKLKNKMTQFLQSRSSAMEEHVQTQLNQLASDFGTWMDKEREIRLSLDEQVKAAKQSANAAVQAVEVVSAKLVMNQTTSESNRESDASAIANQKVLIQGLGERVGAAEHSVTEVTKVVEAMRTDLITTKSKVAVLADYEARLQSLDERIRATEQFATPVASAIKTIRTDRTTTQSAVAIHGTCIQNLTGAKESPENETRSARDGLQKSIDALWLRTKNLNDWQQNFSTRGLFDAIVKHLNESFVSEHVFNFTKVLKRVQRLESQLGDGSSKKRKLTAQPSAITT</sequence>
<evidence type="ECO:0000313" key="2">
    <source>
        <dbReference type="EMBL" id="OAA70455.1"/>
    </source>
</evidence>
<gene>
    <name evidence="2" type="ORF">ISF_02429</name>
</gene>